<feature type="region of interest" description="Disordered" evidence="3">
    <location>
        <begin position="73"/>
        <end position="100"/>
    </location>
</feature>
<dbReference type="SMART" id="SM00343">
    <property type="entry name" value="ZnF_C2HC"/>
    <property type="match status" value="2"/>
</dbReference>
<dbReference type="EMBL" id="JABSTV010001245">
    <property type="protein sequence ID" value="KAH7983127.1"/>
    <property type="molecule type" value="Genomic_DNA"/>
</dbReference>
<accession>A0A9D4YMN3</accession>
<evidence type="ECO:0000256" key="3">
    <source>
        <dbReference type="SAM" id="MobiDB-lite"/>
    </source>
</evidence>
<sequence>METKGSMLSKLSKTDKNTLKALIKISTLTGGDETVAQLIETVISEQAKLKNIPIIEQAQQTAFQKGRIEELEKRKIEPRNTPNEETGHMGQTHSPNGDQPPTYALVVSSGSPEKKEVATLLRNQLDPLELDIPDATIRPGKEGIVVITSSKEDANKLLQWIQSDKALKQLKAKTPRENKIHVKVIGLEDDIDYENLPARIISQNKLTCTPDDIVVKKTWSGRRGTTAILALNRNGLKALGERTDLHIGWSCCPVFNHVFWPRCSWCANNGHIAPDCDAPPRCTYCGQRGHHQQDCEADTAHCNICEEPLTSARYCDIIDYVMIPYTLDGPFPDGDFLFQKDLSPVHTAKVEELLKLRRVQCLREKLHIFEEAEKRNGGTKASIARNLNIPESSLETIPAKKDSITLNAKKFGLNRKATKDCKYAAMEDALVGQLQPLDVGIIKYVKQKYRKFVVQHRLVCTERKQLDKKLYMLDAMHNIASAWDTTTSDTITNSFRHCGFNRSDFCSTSEAAVPVDDEPEFGSLQLLGTFTDYVGADDGVAVCSAVSLDDITKLCVLTLRKLPTRKRWMSRG</sequence>
<evidence type="ECO:0000256" key="1">
    <source>
        <dbReference type="ARBA" id="ARBA00004123"/>
    </source>
</evidence>
<dbReference type="SUPFAM" id="SSF46689">
    <property type="entry name" value="Homeodomain-like"/>
    <property type="match status" value="1"/>
</dbReference>
<feature type="compositionally biased region" description="Polar residues" evidence="3">
    <location>
        <begin position="80"/>
        <end position="99"/>
    </location>
</feature>
<dbReference type="SUPFAM" id="SSF57756">
    <property type="entry name" value="Retrovirus zinc finger-like domains"/>
    <property type="match status" value="1"/>
</dbReference>
<dbReference type="Gene3D" id="4.10.60.10">
    <property type="entry name" value="Zinc finger, CCHC-type"/>
    <property type="match status" value="1"/>
</dbReference>
<dbReference type="VEuPathDB" id="VectorBase:RSAN_039515"/>
<gene>
    <name evidence="5" type="ORF">HPB52_009424</name>
</gene>
<comment type="caution">
    <text evidence="5">The sequence shown here is derived from an EMBL/GenBank/DDBJ whole genome shotgun (WGS) entry which is preliminary data.</text>
</comment>
<dbReference type="Proteomes" id="UP000821837">
    <property type="component" value="Chromosome 1"/>
</dbReference>
<evidence type="ECO:0000256" key="2">
    <source>
        <dbReference type="PROSITE-ProRule" id="PRU00047"/>
    </source>
</evidence>
<name>A0A9D4YMN3_RHISA</name>
<dbReference type="AlphaFoldDB" id="A0A9D4YMN3"/>
<dbReference type="Pfam" id="PF04218">
    <property type="entry name" value="CENP-B_N"/>
    <property type="match status" value="1"/>
</dbReference>
<dbReference type="Gene3D" id="1.10.10.60">
    <property type="entry name" value="Homeodomain-like"/>
    <property type="match status" value="1"/>
</dbReference>
<feature type="domain" description="CCHC-type" evidence="4">
    <location>
        <begin position="281"/>
        <end position="295"/>
    </location>
</feature>
<dbReference type="GO" id="GO:0003677">
    <property type="term" value="F:DNA binding"/>
    <property type="evidence" value="ECO:0007669"/>
    <property type="project" value="InterPro"/>
</dbReference>
<dbReference type="VEuPathDB" id="VectorBase:RSAN_037481"/>
<dbReference type="GO" id="GO:0008270">
    <property type="term" value="F:zinc ion binding"/>
    <property type="evidence" value="ECO:0007669"/>
    <property type="project" value="UniProtKB-KW"/>
</dbReference>
<protein>
    <recommendedName>
        <fullName evidence="4">CCHC-type domain-containing protein</fullName>
    </recommendedName>
</protein>
<keyword evidence="2" id="KW-0479">Metal-binding</keyword>
<evidence type="ECO:0000313" key="5">
    <source>
        <dbReference type="EMBL" id="KAH7983127.1"/>
    </source>
</evidence>
<dbReference type="PROSITE" id="PS50158">
    <property type="entry name" value="ZF_CCHC"/>
    <property type="match status" value="1"/>
</dbReference>
<reference evidence="5" key="1">
    <citation type="journal article" date="2020" name="Cell">
        <title>Large-Scale Comparative Analyses of Tick Genomes Elucidate Their Genetic Diversity and Vector Capacities.</title>
        <authorList>
            <consortium name="Tick Genome and Microbiome Consortium (TIGMIC)"/>
            <person name="Jia N."/>
            <person name="Wang J."/>
            <person name="Shi W."/>
            <person name="Du L."/>
            <person name="Sun Y."/>
            <person name="Zhan W."/>
            <person name="Jiang J.F."/>
            <person name="Wang Q."/>
            <person name="Zhang B."/>
            <person name="Ji P."/>
            <person name="Bell-Sakyi L."/>
            <person name="Cui X.M."/>
            <person name="Yuan T.T."/>
            <person name="Jiang B.G."/>
            <person name="Yang W.F."/>
            <person name="Lam T.T."/>
            <person name="Chang Q.C."/>
            <person name="Ding S.J."/>
            <person name="Wang X.J."/>
            <person name="Zhu J.G."/>
            <person name="Ruan X.D."/>
            <person name="Zhao L."/>
            <person name="Wei J.T."/>
            <person name="Ye R.Z."/>
            <person name="Que T.C."/>
            <person name="Du C.H."/>
            <person name="Zhou Y.H."/>
            <person name="Cheng J.X."/>
            <person name="Dai P.F."/>
            <person name="Guo W.B."/>
            <person name="Han X.H."/>
            <person name="Huang E.J."/>
            <person name="Li L.F."/>
            <person name="Wei W."/>
            <person name="Gao Y.C."/>
            <person name="Liu J.Z."/>
            <person name="Shao H.Z."/>
            <person name="Wang X."/>
            <person name="Wang C.C."/>
            <person name="Yang T.C."/>
            <person name="Huo Q.B."/>
            <person name="Li W."/>
            <person name="Chen H.Y."/>
            <person name="Chen S.E."/>
            <person name="Zhou L.G."/>
            <person name="Ni X.B."/>
            <person name="Tian J.H."/>
            <person name="Sheng Y."/>
            <person name="Liu T."/>
            <person name="Pan Y.S."/>
            <person name="Xia L.Y."/>
            <person name="Li J."/>
            <person name="Zhao F."/>
            <person name="Cao W.C."/>
        </authorList>
    </citation>
    <scope>NUCLEOTIDE SEQUENCE</scope>
    <source>
        <strain evidence="5">Rsan-2018</strain>
    </source>
</reference>
<keyword evidence="6" id="KW-1185">Reference proteome</keyword>
<evidence type="ECO:0000313" key="6">
    <source>
        <dbReference type="Proteomes" id="UP000821837"/>
    </source>
</evidence>
<dbReference type="GO" id="GO:0005634">
    <property type="term" value="C:nucleus"/>
    <property type="evidence" value="ECO:0007669"/>
    <property type="project" value="UniProtKB-SubCell"/>
</dbReference>
<dbReference type="InterPro" id="IPR004875">
    <property type="entry name" value="DDE_SF_endonuclease_dom"/>
</dbReference>
<dbReference type="InterPro" id="IPR007889">
    <property type="entry name" value="HTH_Psq"/>
</dbReference>
<organism evidence="5 6">
    <name type="scientific">Rhipicephalus sanguineus</name>
    <name type="common">Brown dog tick</name>
    <name type="synonym">Ixodes sanguineus</name>
    <dbReference type="NCBI Taxonomy" id="34632"/>
    <lineage>
        <taxon>Eukaryota</taxon>
        <taxon>Metazoa</taxon>
        <taxon>Ecdysozoa</taxon>
        <taxon>Arthropoda</taxon>
        <taxon>Chelicerata</taxon>
        <taxon>Arachnida</taxon>
        <taxon>Acari</taxon>
        <taxon>Parasitiformes</taxon>
        <taxon>Ixodida</taxon>
        <taxon>Ixodoidea</taxon>
        <taxon>Ixodidae</taxon>
        <taxon>Rhipicephalinae</taxon>
        <taxon>Rhipicephalus</taxon>
        <taxon>Rhipicephalus</taxon>
    </lineage>
</organism>
<reference evidence="5" key="2">
    <citation type="submission" date="2021-09" db="EMBL/GenBank/DDBJ databases">
        <authorList>
            <person name="Jia N."/>
            <person name="Wang J."/>
            <person name="Shi W."/>
            <person name="Du L."/>
            <person name="Sun Y."/>
            <person name="Zhan W."/>
            <person name="Jiang J."/>
            <person name="Wang Q."/>
            <person name="Zhang B."/>
            <person name="Ji P."/>
            <person name="Sakyi L.B."/>
            <person name="Cui X."/>
            <person name="Yuan T."/>
            <person name="Jiang B."/>
            <person name="Yang W."/>
            <person name="Lam T.T.-Y."/>
            <person name="Chang Q."/>
            <person name="Ding S."/>
            <person name="Wang X."/>
            <person name="Zhu J."/>
            <person name="Ruan X."/>
            <person name="Zhao L."/>
            <person name="Wei J."/>
            <person name="Que T."/>
            <person name="Du C."/>
            <person name="Cheng J."/>
            <person name="Dai P."/>
            <person name="Han X."/>
            <person name="Huang E."/>
            <person name="Gao Y."/>
            <person name="Liu J."/>
            <person name="Shao H."/>
            <person name="Ye R."/>
            <person name="Li L."/>
            <person name="Wei W."/>
            <person name="Wang X."/>
            <person name="Wang C."/>
            <person name="Huo Q."/>
            <person name="Li W."/>
            <person name="Guo W."/>
            <person name="Chen H."/>
            <person name="Chen S."/>
            <person name="Zhou L."/>
            <person name="Zhou L."/>
            <person name="Ni X."/>
            <person name="Tian J."/>
            <person name="Zhou Y."/>
            <person name="Sheng Y."/>
            <person name="Liu T."/>
            <person name="Pan Y."/>
            <person name="Xia L."/>
            <person name="Li J."/>
            <person name="Zhao F."/>
            <person name="Cao W."/>
        </authorList>
    </citation>
    <scope>NUCLEOTIDE SEQUENCE</scope>
    <source>
        <strain evidence="5">Rsan-2018</strain>
        <tissue evidence="5">Larvae</tissue>
    </source>
</reference>
<dbReference type="Pfam" id="PF03184">
    <property type="entry name" value="DDE_1"/>
    <property type="match status" value="1"/>
</dbReference>
<proteinExistence type="predicted"/>
<dbReference type="InterPro" id="IPR001878">
    <property type="entry name" value="Znf_CCHC"/>
</dbReference>
<keyword evidence="2" id="KW-0863">Zinc-finger</keyword>
<dbReference type="InterPro" id="IPR036875">
    <property type="entry name" value="Znf_CCHC_sf"/>
</dbReference>
<dbReference type="InterPro" id="IPR009057">
    <property type="entry name" value="Homeodomain-like_sf"/>
</dbReference>
<keyword evidence="2" id="KW-0862">Zinc</keyword>
<comment type="subcellular location">
    <subcellularLocation>
        <location evidence="1">Nucleus</location>
    </subcellularLocation>
</comment>
<evidence type="ECO:0000259" key="4">
    <source>
        <dbReference type="PROSITE" id="PS50158"/>
    </source>
</evidence>